<feature type="transmembrane region" description="Helical" evidence="2">
    <location>
        <begin position="153"/>
        <end position="173"/>
    </location>
</feature>
<keyword evidence="2" id="KW-1133">Transmembrane helix</keyword>
<feature type="transmembrane region" description="Helical" evidence="2">
    <location>
        <begin position="53"/>
        <end position="78"/>
    </location>
</feature>
<feature type="transmembrane region" description="Helical" evidence="2">
    <location>
        <begin position="244"/>
        <end position="267"/>
    </location>
</feature>
<feature type="transmembrane region" description="Helical" evidence="2">
    <location>
        <begin position="305"/>
        <end position="326"/>
    </location>
</feature>
<protein>
    <submittedName>
        <fullName evidence="3">MFS transporter</fullName>
    </submittedName>
</protein>
<accession>A0ABT0VGA7</accession>
<dbReference type="InterPro" id="IPR039672">
    <property type="entry name" value="MFS_2"/>
</dbReference>
<proteinExistence type="predicted"/>
<keyword evidence="1" id="KW-0813">Transport</keyword>
<dbReference type="Proteomes" id="UP001057481">
    <property type="component" value="Unassembled WGS sequence"/>
</dbReference>
<dbReference type="Pfam" id="PF13347">
    <property type="entry name" value="MFS_2"/>
    <property type="match status" value="1"/>
</dbReference>
<dbReference type="EMBL" id="JAGMVS010000039">
    <property type="protein sequence ID" value="MCM2436863.1"/>
    <property type="molecule type" value="Genomic_DNA"/>
</dbReference>
<keyword evidence="2" id="KW-0472">Membrane</keyword>
<organism evidence="3 4">
    <name type="scientific">Periweissella beninensis</name>
    <dbReference type="NCBI Taxonomy" id="504936"/>
    <lineage>
        <taxon>Bacteria</taxon>
        <taxon>Bacillati</taxon>
        <taxon>Bacillota</taxon>
        <taxon>Bacilli</taxon>
        <taxon>Lactobacillales</taxon>
        <taxon>Lactobacillaceae</taxon>
        <taxon>Periweissella</taxon>
    </lineage>
</organism>
<evidence type="ECO:0000313" key="4">
    <source>
        <dbReference type="Proteomes" id="UP001057481"/>
    </source>
</evidence>
<name>A0ABT0VGA7_9LACO</name>
<keyword evidence="4" id="KW-1185">Reference proteome</keyword>
<feature type="transmembrane region" description="Helical" evidence="2">
    <location>
        <begin position="417"/>
        <end position="438"/>
    </location>
</feature>
<keyword evidence="1" id="KW-0762">Sugar transport</keyword>
<gene>
    <name evidence="3" type="ORF">KAK10_02810</name>
</gene>
<keyword evidence="2" id="KW-0812">Transmembrane</keyword>
<dbReference type="PANTHER" id="PTHR11328:SF24">
    <property type="entry name" value="MAJOR FACILITATOR SUPERFAMILY (MFS) PROFILE DOMAIN-CONTAINING PROTEIN"/>
    <property type="match status" value="1"/>
</dbReference>
<evidence type="ECO:0000256" key="1">
    <source>
        <dbReference type="ARBA" id="ARBA00022597"/>
    </source>
</evidence>
<comment type="caution">
    <text evidence="3">The sequence shown here is derived from an EMBL/GenBank/DDBJ whole genome shotgun (WGS) entry which is preliminary data.</text>
</comment>
<feature type="transmembrane region" description="Helical" evidence="2">
    <location>
        <begin position="113"/>
        <end position="132"/>
    </location>
</feature>
<feature type="transmembrane region" description="Helical" evidence="2">
    <location>
        <begin position="387"/>
        <end position="405"/>
    </location>
</feature>
<feature type="transmembrane region" description="Helical" evidence="2">
    <location>
        <begin position="185"/>
        <end position="204"/>
    </location>
</feature>
<evidence type="ECO:0000256" key="2">
    <source>
        <dbReference type="SAM" id="Phobius"/>
    </source>
</evidence>
<dbReference type="SUPFAM" id="SSF103473">
    <property type="entry name" value="MFS general substrate transporter"/>
    <property type="match status" value="1"/>
</dbReference>
<feature type="transmembrane region" description="Helical" evidence="2">
    <location>
        <begin position="90"/>
        <end position="107"/>
    </location>
</feature>
<sequence length="491" mass="55914">MKQRFYQPRAVNFKTALGFGATDLLGGSAYAIVAAWLLFFFTQYTDLSATEAAGILVIAKFFDAVFSIFIGYLSDNLFKFKIGKKFGRRHFLMLLGIPLVLEYVAIWQPNHNYWYYLITYVFFELVVSLVLIPWETLPTEMTTDYHKRSLLSTVRLIISELATFLATMVPRELFRIFGDNSPMPFILNSIIFSFIFALAIFISWRTTWESKPTTETINLQRFSLKSLLLEYRDAFKIRVFRQHLMIYLASYSSMDVWNAVFVYFITINLGLPTAVAAEIQSINIISIPMTALFGLLIVKKGPKWIYHISYILISISSLGWLAIWLYHPNHLWWFLISVGFIYQIGRAGMVYTPWNVFSFIPDVDEIISGKKRAGSFTSLMTFIRKSTSSIGTLLVGVILDKFGYINKTTNQPHSVHIAIVGLLVGGVITLIILAWLFVRQFKLTFDADRLIQLEIARVQNGGHPADVAPQVGKLIEDLSGQSYPPTNAPLN</sequence>
<feature type="transmembrane region" description="Helical" evidence="2">
    <location>
        <begin position="332"/>
        <end position="351"/>
    </location>
</feature>
<dbReference type="Gene3D" id="1.20.1250.20">
    <property type="entry name" value="MFS general substrate transporter like domains"/>
    <property type="match status" value="2"/>
</dbReference>
<dbReference type="PANTHER" id="PTHR11328">
    <property type="entry name" value="MAJOR FACILITATOR SUPERFAMILY DOMAIN-CONTAINING PROTEIN"/>
    <property type="match status" value="1"/>
</dbReference>
<feature type="transmembrane region" description="Helical" evidence="2">
    <location>
        <begin position="279"/>
        <end position="298"/>
    </location>
</feature>
<dbReference type="InterPro" id="IPR036259">
    <property type="entry name" value="MFS_trans_sf"/>
</dbReference>
<reference evidence="3" key="1">
    <citation type="submission" date="2021-04" db="EMBL/GenBank/DDBJ databases">
        <title>Taxonomic assessment of Weissella genus.</title>
        <authorList>
            <person name="Fanelli F."/>
            <person name="Chieffi D."/>
            <person name="Dell'Aquila A."/>
            <person name="Gyu-Sung C."/>
            <person name="Franz C.M.A.P."/>
            <person name="Fusco V."/>
        </authorList>
    </citation>
    <scope>NUCLEOTIDE SEQUENCE</scope>
    <source>
        <strain evidence="3">LMG 25373</strain>
    </source>
</reference>
<dbReference type="RefSeq" id="WP_205143180.1">
    <property type="nucleotide sequence ID" value="NZ_JAFBDN010000004.1"/>
</dbReference>
<feature type="transmembrane region" description="Helical" evidence="2">
    <location>
        <begin position="21"/>
        <end position="41"/>
    </location>
</feature>
<evidence type="ECO:0000313" key="3">
    <source>
        <dbReference type="EMBL" id="MCM2436863.1"/>
    </source>
</evidence>